<reference evidence="7 8" key="1">
    <citation type="submission" date="2020-02" db="EMBL/GenBank/DDBJ databases">
        <title>Out from the shadows clarifying the taxonomy of the family Cryomorphaceae and related taxa by utilizing the GTDB taxonomic framework.</title>
        <authorList>
            <person name="Bowman J.P."/>
        </authorList>
    </citation>
    <scope>NUCLEOTIDE SEQUENCE [LARGE SCALE GENOMIC DNA]</scope>
    <source>
        <strain evidence="7 8">QSSC 1-22</strain>
    </source>
</reference>
<evidence type="ECO:0000256" key="5">
    <source>
        <dbReference type="ARBA" id="ARBA00022691"/>
    </source>
</evidence>
<evidence type="ECO:0000256" key="6">
    <source>
        <dbReference type="ARBA" id="ARBA00047942"/>
    </source>
</evidence>
<dbReference type="EC" id="2.1.1.72" evidence="2"/>
<evidence type="ECO:0000256" key="3">
    <source>
        <dbReference type="ARBA" id="ARBA00022603"/>
    </source>
</evidence>
<name>A0A7K3WSP0_9FLAO</name>
<dbReference type="EMBL" id="JAAGVY010000017">
    <property type="protein sequence ID" value="NEN23892.1"/>
    <property type="molecule type" value="Genomic_DNA"/>
</dbReference>
<dbReference type="GO" id="GO:0032259">
    <property type="term" value="P:methylation"/>
    <property type="evidence" value="ECO:0007669"/>
    <property type="project" value="UniProtKB-KW"/>
</dbReference>
<dbReference type="InterPro" id="IPR023095">
    <property type="entry name" value="Ade_MeTrfase_dom_2"/>
</dbReference>
<keyword evidence="8" id="KW-1185">Reference proteome</keyword>
<gene>
    <name evidence="7" type="ORF">G3O08_10310</name>
</gene>
<dbReference type="GO" id="GO:1904047">
    <property type="term" value="F:S-adenosyl-L-methionine binding"/>
    <property type="evidence" value="ECO:0007669"/>
    <property type="project" value="TreeGrafter"/>
</dbReference>
<dbReference type="Gene3D" id="1.10.1020.10">
    <property type="entry name" value="Adenine-specific Methyltransferase, Domain 2"/>
    <property type="match status" value="1"/>
</dbReference>
<comment type="similarity">
    <text evidence="1">Belongs to the N(4)/N(6)-methyltransferase family.</text>
</comment>
<dbReference type="PANTHER" id="PTHR30481">
    <property type="entry name" value="DNA ADENINE METHYLASE"/>
    <property type="match status" value="1"/>
</dbReference>
<dbReference type="Gene3D" id="6.10.250.330">
    <property type="match status" value="1"/>
</dbReference>
<organism evidence="7 8">
    <name type="scientific">Cryomorpha ignava</name>
    <dbReference type="NCBI Taxonomy" id="101383"/>
    <lineage>
        <taxon>Bacteria</taxon>
        <taxon>Pseudomonadati</taxon>
        <taxon>Bacteroidota</taxon>
        <taxon>Flavobacteriia</taxon>
        <taxon>Flavobacteriales</taxon>
        <taxon>Cryomorphaceae</taxon>
        <taxon>Cryomorpha</taxon>
    </lineage>
</organism>
<dbReference type="InterPro" id="IPR029063">
    <property type="entry name" value="SAM-dependent_MTases_sf"/>
</dbReference>
<evidence type="ECO:0000256" key="2">
    <source>
        <dbReference type="ARBA" id="ARBA00011900"/>
    </source>
</evidence>
<proteinExistence type="inferred from homology"/>
<evidence type="ECO:0000256" key="4">
    <source>
        <dbReference type="ARBA" id="ARBA00022679"/>
    </source>
</evidence>
<dbReference type="Gene3D" id="3.40.50.150">
    <property type="entry name" value="Vaccinia Virus protein VP39"/>
    <property type="match status" value="1"/>
</dbReference>
<dbReference type="GO" id="GO:0006298">
    <property type="term" value="P:mismatch repair"/>
    <property type="evidence" value="ECO:0007669"/>
    <property type="project" value="TreeGrafter"/>
</dbReference>
<dbReference type="Pfam" id="PF02086">
    <property type="entry name" value="MethyltransfD12"/>
    <property type="match status" value="1"/>
</dbReference>
<keyword evidence="3 7" id="KW-0489">Methyltransferase</keyword>
<dbReference type="GO" id="GO:0009007">
    <property type="term" value="F:site-specific DNA-methyltransferase (adenine-specific) activity"/>
    <property type="evidence" value="ECO:0007669"/>
    <property type="project" value="UniProtKB-EC"/>
</dbReference>
<dbReference type="SUPFAM" id="SSF53335">
    <property type="entry name" value="S-adenosyl-L-methionine-dependent methyltransferases"/>
    <property type="match status" value="1"/>
</dbReference>
<dbReference type="Proteomes" id="UP000486602">
    <property type="component" value="Unassembled WGS sequence"/>
</dbReference>
<dbReference type="GO" id="GO:0009307">
    <property type="term" value="P:DNA restriction-modification system"/>
    <property type="evidence" value="ECO:0007669"/>
    <property type="project" value="InterPro"/>
</dbReference>
<dbReference type="InterPro" id="IPR012327">
    <property type="entry name" value="MeTrfase_D12"/>
</dbReference>
<dbReference type="GO" id="GO:0043565">
    <property type="term" value="F:sequence-specific DNA binding"/>
    <property type="evidence" value="ECO:0007669"/>
    <property type="project" value="TreeGrafter"/>
</dbReference>
<evidence type="ECO:0000313" key="7">
    <source>
        <dbReference type="EMBL" id="NEN23892.1"/>
    </source>
</evidence>
<dbReference type="AlphaFoldDB" id="A0A7K3WSP0"/>
<dbReference type="RefSeq" id="WP_163285356.1">
    <property type="nucleotide sequence ID" value="NZ_JAAGVY010000017.1"/>
</dbReference>
<sequence length="296" mass="33990">MEKVWNKQFGDGKEYYNEVRARFNSNYGTEDFLYVLARCVKGAVRYNADGEFNQSPDNRRKGKLPVTMRKEIFQVSNLLKNKTIFSAKNYYDVFKEADRNDLVYMDLPYQGISKKKDSRYMAGLNFDEFISNLKLLNLKNVPFLITFDGKLGSKSYGNDLPASLGLKKIMIEVGRSTTSTLLGQQEITYESLYISDALSGQLNCDIPAEELLKPQSKQLKKELKLHPLIEELCGSVKIPEGKSYDEILDEGRMEKYLKSTSNSLKETDHLLSTKANRKRLFESIEQMEKGDILPYN</sequence>
<protein>
    <recommendedName>
        <fullName evidence="2">site-specific DNA-methyltransferase (adenine-specific)</fullName>
        <ecNumber evidence="2">2.1.1.72</ecNumber>
    </recommendedName>
</protein>
<evidence type="ECO:0000256" key="1">
    <source>
        <dbReference type="ARBA" id="ARBA00006594"/>
    </source>
</evidence>
<accession>A0A7K3WSP0</accession>
<evidence type="ECO:0000313" key="8">
    <source>
        <dbReference type="Proteomes" id="UP000486602"/>
    </source>
</evidence>
<keyword evidence="5" id="KW-0949">S-adenosyl-L-methionine</keyword>
<dbReference type="PANTHER" id="PTHR30481:SF3">
    <property type="entry name" value="DNA ADENINE METHYLASE"/>
    <property type="match status" value="1"/>
</dbReference>
<keyword evidence="4" id="KW-0808">Transferase</keyword>
<comment type="catalytic activity">
    <reaction evidence="6">
        <text>a 2'-deoxyadenosine in DNA + S-adenosyl-L-methionine = an N(6)-methyl-2'-deoxyadenosine in DNA + S-adenosyl-L-homocysteine + H(+)</text>
        <dbReference type="Rhea" id="RHEA:15197"/>
        <dbReference type="Rhea" id="RHEA-COMP:12418"/>
        <dbReference type="Rhea" id="RHEA-COMP:12419"/>
        <dbReference type="ChEBI" id="CHEBI:15378"/>
        <dbReference type="ChEBI" id="CHEBI:57856"/>
        <dbReference type="ChEBI" id="CHEBI:59789"/>
        <dbReference type="ChEBI" id="CHEBI:90615"/>
        <dbReference type="ChEBI" id="CHEBI:90616"/>
        <dbReference type="EC" id="2.1.1.72"/>
    </reaction>
</comment>
<comment type="caution">
    <text evidence="7">The sequence shown here is derived from an EMBL/GenBank/DDBJ whole genome shotgun (WGS) entry which is preliminary data.</text>
</comment>